<accession>A0A7X3IMG3</accession>
<reference evidence="1 2" key="1">
    <citation type="submission" date="2019-12" db="EMBL/GenBank/DDBJ databases">
        <title>Paenibacillus sp. nov., an endophytic bacterium isolated from the stem of Dendrobium.</title>
        <authorList>
            <person name="Zhao R."/>
        </authorList>
    </citation>
    <scope>NUCLEOTIDE SEQUENCE [LARGE SCALE GENOMIC DNA]</scope>
    <source>
        <strain evidence="1 2">HJL G12</strain>
    </source>
</reference>
<organism evidence="1 2">
    <name type="scientific">Paenibacillus dendrobii</name>
    <dbReference type="NCBI Taxonomy" id="2691084"/>
    <lineage>
        <taxon>Bacteria</taxon>
        <taxon>Bacillati</taxon>
        <taxon>Bacillota</taxon>
        <taxon>Bacilli</taxon>
        <taxon>Bacillales</taxon>
        <taxon>Paenibacillaceae</taxon>
        <taxon>Paenibacillus</taxon>
    </lineage>
</organism>
<comment type="caution">
    <text evidence="1">The sequence shown here is derived from an EMBL/GenBank/DDBJ whole genome shotgun (WGS) entry which is preliminary data.</text>
</comment>
<protein>
    <recommendedName>
        <fullName evidence="3">Type 4 fimbrial biogenesis protein PilX N-terminal domain-containing protein</fullName>
    </recommendedName>
</protein>
<sequence>MMMRKIRFRDERGSALVMVLFMVLLLTILGTAVVAAAIGGAQRTQTRENDVQSLHLAEKSLDEGVSYISSAFQGRSIDPENMDGIIQEFVMQMRGKAEDGGLTLGSELGTDGQDQVSGKITLINYDSAQRKKTEYPITLQSEAVVNGVKRKLSRQIVIDTYPDFLKYALGSEGNLILNGSSQIQGNIYAGNLLQLSNTANYIHGSDYTASTLFPSLDGEAHVQSLKSVACADQLMSKPPFQAEGCKSPLGDGFMLDQLLIKPHAKFVSIDVQDSFVDKLSEAAGVSRETLQQQFGNGASNIIKGLQESEGSLGMLKLTMPEPPGEPPIEPGADADEASKQTYETLKDQYEQAKIDYSDGIIKLNQELAAMKQSVLFHGNLTVDGENIRSLTYENKGNGNGSYWLIVDGDLTIDAHSLSKNINILANILVTGNVFIQGDIRFDSTLFTLKSTTVQDANIRGLNGKELVLISAGKILVNRVDAFNNSGASEQNELKAFFYTDSTADLYGVGSTFQIKGGFFAKGDLTVNAMLGNVNRPSSSTNPLIFEPQSGVGQYHRFRVIYNKEIYNNQNLGLPKVNRVNVRVGPLKLE</sequence>
<name>A0A7X3IMG3_9BACL</name>
<keyword evidence="2" id="KW-1185">Reference proteome</keyword>
<evidence type="ECO:0008006" key="3">
    <source>
        <dbReference type="Google" id="ProtNLM"/>
    </source>
</evidence>
<evidence type="ECO:0000313" key="1">
    <source>
        <dbReference type="EMBL" id="MWV46644.1"/>
    </source>
</evidence>
<evidence type="ECO:0000313" key="2">
    <source>
        <dbReference type="Proteomes" id="UP000460318"/>
    </source>
</evidence>
<dbReference type="Proteomes" id="UP000460318">
    <property type="component" value="Unassembled WGS sequence"/>
</dbReference>
<proteinExistence type="predicted"/>
<gene>
    <name evidence="1" type="ORF">GRF59_23835</name>
</gene>
<dbReference type="EMBL" id="WUBI01000004">
    <property type="protein sequence ID" value="MWV46644.1"/>
    <property type="molecule type" value="Genomic_DNA"/>
</dbReference>
<dbReference type="AlphaFoldDB" id="A0A7X3IMG3"/>